<dbReference type="SUPFAM" id="SSF102829">
    <property type="entry name" value="Cell division protein ZapA-like"/>
    <property type="match status" value="1"/>
</dbReference>
<protein>
    <recommendedName>
        <fullName evidence="1 9">Cell division protein ZapA</fullName>
    </recommendedName>
    <alternativeName>
        <fullName evidence="8 9">Z ring-associated protein ZapA</fullName>
    </alternativeName>
</protein>
<evidence type="ECO:0000256" key="4">
    <source>
        <dbReference type="ARBA" id="ARBA00023210"/>
    </source>
</evidence>
<dbReference type="GO" id="GO:0043093">
    <property type="term" value="P:FtsZ-dependent cytokinesis"/>
    <property type="evidence" value="ECO:0007669"/>
    <property type="project" value="TreeGrafter"/>
</dbReference>
<keyword evidence="5 9" id="KW-0131">Cell cycle</keyword>
<comment type="subunit">
    <text evidence="7 9">Homodimer. Interacts with FtsZ.</text>
</comment>
<sequence length="86" mass="9825">MSDAQKNRITVEIYGQQYVIVGYESTSHIRLVASIVDDKMREISSKNPSLDTSKLAVLTAVNAVNDYLKIKDRLERLENELKRVKD</sequence>
<comment type="function">
    <text evidence="6 9">Activator of cell division through the inhibition of FtsZ GTPase activity, therefore promoting FtsZ assembly into bundles of protofilaments necessary for the formation of the division Z ring. It is recruited early at mid-cell but it is not essential for cell division.</text>
</comment>
<organism evidence="10 11">
    <name type="scientific">Bacillus methanolicus PB1</name>
    <dbReference type="NCBI Taxonomy" id="997296"/>
    <lineage>
        <taxon>Bacteria</taxon>
        <taxon>Bacillati</taxon>
        <taxon>Bacillota</taxon>
        <taxon>Bacilli</taxon>
        <taxon>Bacillales</taxon>
        <taxon>Bacillaceae</taxon>
        <taxon>Bacillus</taxon>
    </lineage>
</organism>
<reference evidence="10 11" key="1">
    <citation type="journal article" date="2012" name="Appl. Environ. Microbiol.">
        <title>Genome Sequence of Thermotolerant Bacillus methanolicus: Features and Regulation Related to Methylotrophy and Production of L-Lysine and L-Glutamate from Methanol.</title>
        <authorList>
            <person name="Heggeset T.M."/>
            <person name="Krog A."/>
            <person name="Balzer S."/>
            <person name="Wentzel A."/>
            <person name="Ellingsen T.E."/>
            <person name="Brautaset T."/>
        </authorList>
    </citation>
    <scope>NUCLEOTIDE SEQUENCE [LARGE SCALE GENOMIC DNA]</scope>
    <source>
        <strain evidence="10 11">PB1</strain>
    </source>
</reference>
<dbReference type="eggNOG" id="COG3027">
    <property type="taxonomic scope" value="Bacteria"/>
</dbReference>
<dbReference type="GO" id="GO:0005829">
    <property type="term" value="C:cytosol"/>
    <property type="evidence" value="ECO:0007669"/>
    <property type="project" value="TreeGrafter"/>
</dbReference>
<dbReference type="EMBL" id="AFEU01000003">
    <property type="protein sequence ID" value="EIJ79205.1"/>
    <property type="molecule type" value="Genomic_DNA"/>
</dbReference>
<dbReference type="GO" id="GO:0000921">
    <property type="term" value="P:septin ring assembly"/>
    <property type="evidence" value="ECO:0007669"/>
    <property type="project" value="TreeGrafter"/>
</dbReference>
<dbReference type="STRING" id="997296.PB1_16649"/>
<keyword evidence="9" id="KW-0175">Coiled coil</keyword>
<evidence type="ECO:0000256" key="5">
    <source>
        <dbReference type="ARBA" id="ARBA00023306"/>
    </source>
</evidence>
<evidence type="ECO:0000256" key="1">
    <source>
        <dbReference type="ARBA" id="ARBA00015195"/>
    </source>
</evidence>
<keyword evidence="4 9" id="KW-0717">Septation</keyword>
<dbReference type="AlphaFoldDB" id="I3DY84"/>
<keyword evidence="3 9" id="KW-0132">Cell division</keyword>
<dbReference type="InterPro" id="IPR053712">
    <property type="entry name" value="Bac_CellDiv_Activator"/>
</dbReference>
<dbReference type="GO" id="GO:0030428">
    <property type="term" value="C:cell septum"/>
    <property type="evidence" value="ECO:0007669"/>
    <property type="project" value="TreeGrafter"/>
</dbReference>
<dbReference type="GO" id="GO:0032153">
    <property type="term" value="C:cell division site"/>
    <property type="evidence" value="ECO:0007669"/>
    <property type="project" value="TreeGrafter"/>
</dbReference>
<evidence type="ECO:0000256" key="2">
    <source>
        <dbReference type="ARBA" id="ARBA00022490"/>
    </source>
</evidence>
<gene>
    <name evidence="9" type="primary">zapA</name>
    <name evidence="10" type="ORF">PB1_16649</name>
</gene>
<keyword evidence="11" id="KW-1185">Reference proteome</keyword>
<comment type="subcellular location">
    <subcellularLocation>
        <location evidence="9">Cytoplasm</location>
    </subcellularLocation>
    <text evidence="9">Localizes at mid-cell. In sporulating cells, localizes near the cell poles.</text>
</comment>
<dbReference type="InterPro" id="IPR007838">
    <property type="entry name" value="Cell_div_ZapA-like"/>
</dbReference>
<dbReference type="HAMAP" id="MF_02013">
    <property type="entry name" value="ZapA_type2"/>
    <property type="match status" value="1"/>
</dbReference>
<dbReference type="InterPro" id="IPR036192">
    <property type="entry name" value="Cell_div_ZapA-like_sf"/>
</dbReference>
<evidence type="ECO:0000313" key="11">
    <source>
        <dbReference type="Proteomes" id="UP000010523"/>
    </source>
</evidence>
<evidence type="ECO:0000313" key="10">
    <source>
        <dbReference type="EMBL" id="EIJ79205.1"/>
    </source>
</evidence>
<dbReference type="OrthoDB" id="9808604at2"/>
<dbReference type="InterPro" id="IPR023688">
    <property type="entry name" value="Cell_div_ZapA_firmicutes"/>
</dbReference>
<evidence type="ECO:0000256" key="3">
    <source>
        <dbReference type="ARBA" id="ARBA00022618"/>
    </source>
</evidence>
<evidence type="ECO:0000256" key="6">
    <source>
        <dbReference type="ARBA" id="ARBA00024910"/>
    </source>
</evidence>
<evidence type="ECO:0000256" key="9">
    <source>
        <dbReference type="HAMAP-Rule" id="MF_02013"/>
    </source>
</evidence>
<dbReference type="Gene3D" id="6.10.250.790">
    <property type="match status" value="1"/>
</dbReference>
<keyword evidence="2 9" id="KW-0963">Cytoplasm</keyword>
<dbReference type="Proteomes" id="UP000010523">
    <property type="component" value="Unassembled WGS sequence"/>
</dbReference>
<dbReference type="PANTHER" id="PTHR34981:SF1">
    <property type="entry name" value="CELL DIVISION PROTEIN ZAPA"/>
    <property type="match status" value="1"/>
</dbReference>
<dbReference type="GO" id="GO:0005886">
    <property type="term" value="C:plasma membrane"/>
    <property type="evidence" value="ECO:0007669"/>
    <property type="project" value="UniProtKB-UniRule"/>
</dbReference>
<name>I3DY84_BACMT</name>
<dbReference type="GO" id="GO:0000917">
    <property type="term" value="P:division septum assembly"/>
    <property type="evidence" value="ECO:0007669"/>
    <property type="project" value="UniProtKB-KW"/>
</dbReference>
<comment type="similarity">
    <text evidence="9">Belongs to the ZapA family. Type 2 subfamily.</text>
</comment>
<comment type="caution">
    <text evidence="10">The sequence shown here is derived from an EMBL/GenBank/DDBJ whole genome shotgun (WGS) entry which is preliminary data.</text>
</comment>
<evidence type="ECO:0000256" key="8">
    <source>
        <dbReference type="ARBA" id="ARBA00033158"/>
    </source>
</evidence>
<dbReference type="PANTHER" id="PTHR34981">
    <property type="entry name" value="CELL DIVISION PROTEIN ZAPA"/>
    <property type="match status" value="1"/>
</dbReference>
<proteinExistence type="inferred from homology"/>
<dbReference type="NCBIfam" id="NF010724">
    <property type="entry name" value="PRK14126.1"/>
    <property type="match status" value="1"/>
</dbReference>
<dbReference type="Pfam" id="PF05164">
    <property type="entry name" value="ZapA"/>
    <property type="match status" value="1"/>
</dbReference>
<accession>I3DY84</accession>
<dbReference type="RefSeq" id="WP_004438750.1">
    <property type="nucleotide sequence ID" value="NZ_AFEU01000003.1"/>
</dbReference>
<evidence type="ECO:0000256" key="7">
    <source>
        <dbReference type="ARBA" id="ARBA00026068"/>
    </source>
</evidence>
<dbReference type="PATRIC" id="fig|997296.3.peg.3504"/>